<dbReference type="EMBL" id="JAHWDF010000004">
    <property type="protein sequence ID" value="MBW2961171.1"/>
    <property type="molecule type" value="Genomic_DNA"/>
</dbReference>
<evidence type="ECO:0000256" key="1">
    <source>
        <dbReference type="SAM" id="SignalP"/>
    </source>
</evidence>
<accession>A0ABS6VZZ7</accession>
<feature type="signal peptide" evidence="1">
    <location>
        <begin position="1"/>
        <end position="19"/>
    </location>
</feature>
<protein>
    <submittedName>
        <fullName evidence="3">PorT family protein</fullName>
    </submittedName>
</protein>
<gene>
    <name evidence="3" type="ORF">KW502_05100</name>
</gene>
<feature type="domain" description="Outer membrane protein beta-barrel" evidence="2">
    <location>
        <begin position="18"/>
        <end position="160"/>
    </location>
</feature>
<keyword evidence="1" id="KW-0732">Signal</keyword>
<name>A0ABS6VZZ7_9FLAO</name>
<proteinExistence type="predicted"/>
<evidence type="ECO:0000313" key="4">
    <source>
        <dbReference type="Proteomes" id="UP000719267"/>
    </source>
</evidence>
<organism evidence="3 4">
    <name type="scientific">Mesonia aestuariivivens</name>
    <dbReference type="NCBI Taxonomy" id="2796128"/>
    <lineage>
        <taxon>Bacteria</taxon>
        <taxon>Pseudomonadati</taxon>
        <taxon>Bacteroidota</taxon>
        <taxon>Flavobacteriia</taxon>
        <taxon>Flavobacteriales</taxon>
        <taxon>Flavobacteriaceae</taxon>
        <taxon>Mesonia</taxon>
    </lineage>
</organism>
<comment type="caution">
    <text evidence="3">The sequence shown here is derived from an EMBL/GenBank/DDBJ whole genome shotgun (WGS) entry which is preliminary data.</text>
</comment>
<feature type="chain" id="PRO_5046622508" evidence="1">
    <location>
        <begin position="20"/>
        <end position="180"/>
    </location>
</feature>
<keyword evidence="4" id="KW-1185">Reference proteome</keyword>
<dbReference type="RefSeq" id="WP_219039453.1">
    <property type="nucleotide sequence ID" value="NZ_JAHWDF010000004.1"/>
</dbReference>
<evidence type="ECO:0000313" key="3">
    <source>
        <dbReference type="EMBL" id="MBW2961171.1"/>
    </source>
</evidence>
<sequence>MKKLVLLVVALGMFSISQAQEFDLGVKAGVNFSQLRDAGDVDNRTGVLAGAFVGVKFNKWAIQPEILYSQQGGDSDFGDYHVDYVNIPVMFKYYLIGDFLNLQVGPQFGFVANDDFPEFNAIGDQVESKDFDMSAAVGAGLDLPFGLRVDARYNFGFTDVVENADAKNGVFSLALGYSFL</sequence>
<reference evidence="3 4" key="1">
    <citation type="submission" date="2021-07" db="EMBL/GenBank/DDBJ databases">
        <title>Mesonia aestuariivivens sp. nov., isolated from a tidal flat.</title>
        <authorList>
            <person name="Kim Y.-O."/>
            <person name="Yoon J.-H."/>
        </authorList>
    </citation>
    <scope>NUCLEOTIDE SEQUENCE [LARGE SCALE GENOMIC DNA]</scope>
    <source>
        <strain evidence="3 4">JHPTF-M18</strain>
    </source>
</reference>
<dbReference type="Pfam" id="PF13568">
    <property type="entry name" value="OMP_b-brl_2"/>
    <property type="match status" value="1"/>
</dbReference>
<dbReference type="Proteomes" id="UP000719267">
    <property type="component" value="Unassembled WGS sequence"/>
</dbReference>
<dbReference type="InterPro" id="IPR025665">
    <property type="entry name" value="Beta-barrel_OMP_2"/>
</dbReference>
<evidence type="ECO:0000259" key="2">
    <source>
        <dbReference type="Pfam" id="PF13568"/>
    </source>
</evidence>